<proteinExistence type="predicted"/>
<reference evidence="2" key="1">
    <citation type="submission" date="2021-01" db="EMBL/GenBank/DDBJ databases">
        <authorList>
            <person name="Corre E."/>
            <person name="Pelletier E."/>
            <person name="Niang G."/>
            <person name="Scheremetjew M."/>
            <person name="Finn R."/>
            <person name="Kale V."/>
            <person name="Holt S."/>
            <person name="Cochrane G."/>
            <person name="Meng A."/>
            <person name="Brown T."/>
            <person name="Cohen L."/>
        </authorList>
    </citation>
    <scope>NUCLEOTIDE SEQUENCE</scope>
    <source>
        <strain evidence="2">Pbaha01</strain>
    </source>
</reference>
<feature type="region of interest" description="Disordered" evidence="1">
    <location>
        <begin position="88"/>
        <end position="125"/>
    </location>
</feature>
<protein>
    <submittedName>
        <fullName evidence="2">Uncharacterized protein</fullName>
    </submittedName>
</protein>
<dbReference type="AlphaFoldDB" id="A0A7S0FXC1"/>
<accession>A0A7S0FXC1</accession>
<organism evidence="2">
    <name type="scientific">Pyrodinium bahamense</name>
    <dbReference type="NCBI Taxonomy" id="73915"/>
    <lineage>
        <taxon>Eukaryota</taxon>
        <taxon>Sar</taxon>
        <taxon>Alveolata</taxon>
        <taxon>Dinophyceae</taxon>
        <taxon>Gonyaulacales</taxon>
        <taxon>Pyrocystaceae</taxon>
        <taxon>Pyrodinium</taxon>
    </lineage>
</organism>
<evidence type="ECO:0000313" key="2">
    <source>
        <dbReference type="EMBL" id="CAD8383869.1"/>
    </source>
</evidence>
<gene>
    <name evidence="2" type="ORF">PBAH0796_LOCUS27557</name>
</gene>
<evidence type="ECO:0000256" key="1">
    <source>
        <dbReference type="SAM" id="MobiDB-lite"/>
    </source>
</evidence>
<dbReference type="EMBL" id="HBEG01045264">
    <property type="protein sequence ID" value="CAD8383869.1"/>
    <property type="molecule type" value="Transcribed_RNA"/>
</dbReference>
<name>A0A7S0FXC1_9DINO</name>
<sequence>MSLFRHVLDEVRSEEFITSLGAAALPEKTLLAVIPEGSSLPVAPAASPELVSVGQLHASDDMLHQLTVGQVPLASVLLKPEDLELSMSDPLDRTLSQPPSVFGGSDSKSSRPLSMDEHSGKAFVPPSDSLTIQLLRDVLRLGEEHKQ</sequence>